<keyword evidence="2" id="KW-1185">Reference proteome</keyword>
<proteinExistence type="predicted"/>
<gene>
    <name evidence="1" type="ORF">K3G42_008964</name>
</gene>
<dbReference type="EMBL" id="CM037616">
    <property type="protein sequence ID" value="KAH7991680.1"/>
    <property type="molecule type" value="Genomic_DNA"/>
</dbReference>
<organism evidence="1 2">
    <name type="scientific">Sphaerodactylus townsendi</name>
    <dbReference type="NCBI Taxonomy" id="933632"/>
    <lineage>
        <taxon>Eukaryota</taxon>
        <taxon>Metazoa</taxon>
        <taxon>Chordata</taxon>
        <taxon>Craniata</taxon>
        <taxon>Vertebrata</taxon>
        <taxon>Euteleostomi</taxon>
        <taxon>Lepidosauria</taxon>
        <taxon>Squamata</taxon>
        <taxon>Bifurcata</taxon>
        <taxon>Gekkota</taxon>
        <taxon>Sphaerodactylidae</taxon>
        <taxon>Sphaerodactylus</taxon>
    </lineage>
</organism>
<accession>A0ACB8EGQ1</accession>
<evidence type="ECO:0000313" key="2">
    <source>
        <dbReference type="Proteomes" id="UP000827872"/>
    </source>
</evidence>
<reference evidence="1" key="1">
    <citation type="submission" date="2021-08" db="EMBL/GenBank/DDBJ databases">
        <title>The first chromosome-level gecko genome reveals the dynamic sex chromosomes of Neotropical dwarf geckos (Sphaerodactylidae: Sphaerodactylus).</title>
        <authorList>
            <person name="Pinto B.J."/>
            <person name="Keating S.E."/>
            <person name="Gamble T."/>
        </authorList>
    </citation>
    <scope>NUCLEOTIDE SEQUENCE</scope>
    <source>
        <strain evidence="1">TG3544</strain>
    </source>
</reference>
<sequence>MHCQAEQSLAPPGQLETARRRYKTFMIDEILSEDTCDDLGKLSLFVGPELLPPCTDKIQVRSAEIAQSAQVLEANQQVVALSADGQQYLLAADQESLYQNVMQDSNETLPSMASPLQLQAGFPVHNSELLTRLEPEPQAWAPEVQRSNDGAEDQPAKLQLARSPEPGMWWYPYQSPVRVPSSDSSSSDNESSSEKEEERNVKPEGLRITKPRAALLGNCELQQENCESRQNQQPVQLQDSTRIQFSVTSENDKGLLKSRKRKSRTDPENNLFVCPHCRNGYHRKSTLNRHVETIHNKTKLDDWAPRTKSFLKKSNTGTRVKRRLKTSHSGKEPYECPECGESFQKSASFTKHRRTHADEVRFQCPACDRSYIKQRYLVKHLINAHSGAYLSECLDCGKSFLGEEDLSMHQTKIHGGGGFRQCLDCGKCYQEKLSLITHQTLQDPFQCPECERSFVCKRSLANHRRIHQKEKLRKSLNQEGSDPEESLYKCPDCGKCFKVERRFVNHQRNHMKEQQSLQPDQGEILKVEVQDPDIHTEMQRHTESACGKPLGARLSQPEAEVEEMLQRSPDCGKIFGDSQCFANHQSMHIKEGTSDNADSEETIEERKLPHAHQQEGHQEGKPYQCGSCEKSYATQYYLTWHQRIHADRRPYNCTICGKTFPYRYSLALHETTHTKGKACPHKCSYCGKGFTTETSLSKHLQRHLMEKPYQCNVCGKAFPYRYSLTHHQEIHVKGKAHKCLFCYKTFRTKHFLQRHMRIHLETKSYQCSVCGKAFATKYSFYRHQDRHLSRHLSPSSGKDQVDGSALAIDQASDTDENSNNWSGSSTLFGHHVEETPVECTKSADGSPLARCQSVHVEENPSKALDCEGGSPKKLNQVLKEDTKLKH</sequence>
<comment type="caution">
    <text evidence="1">The sequence shown here is derived from an EMBL/GenBank/DDBJ whole genome shotgun (WGS) entry which is preliminary data.</text>
</comment>
<protein>
    <submittedName>
        <fullName evidence="1">Uncharacterized protein</fullName>
    </submittedName>
</protein>
<evidence type="ECO:0000313" key="1">
    <source>
        <dbReference type="EMBL" id="KAH7991680.1"/>
    </source>
</evidence>
<name>A0ACB8EGQ1_9SAUR</name>
<dbReference type="Proteomes" id="UP000827872">
    <property type="component" value="Linkage Group LG03"/>
</dbReference>